<dbReference type="PANTHER" id="PTHR23517">
    <property type="entry name" value="RESISTANCE PROTEIN MDTM, PUTATIVE-RELATED-RELATED"/>
    <property type="match status" value="1"/>
</dbReference>
<feature type="transmembrane region" description="Helical" evidence="7">
    <location>
        <begin position="269"/>
        <end position="292"/>
    </location>
</feature>
<gene>
    <name evidence="9" type="ORF">AQI70_06145</name>
</gene>
<keyword evidence="10" id="KW-1185">Reference proteome</keyword>
<evidence type="ECO:0000256" key="4">
    <source>
        <dbReference type="ARBA" id="ARBA00022692"/>
    </source>
</evidence>
<dbReference type="EMBL" id="LMWJ01000004">
    <property type="protein sequence ID" value="KUM79771.1"/>
    <property type="molecule type" value="Genomic_DNA"/>
</dbReference>
<dbReference type="InterPro" id="IPR036259">
    <property type="entry name" value="MFS_trans_sf"/>
</dbReference>
<evidence type="ECO:0000256" key="2">
    <source>
        <dbReference type="ARBA" id="ARBA00022448"/>
    </source>
</evidence>
<dbReference type="InterPro" id="IPR011701">
    <property type="entry name" value="MFS"/>
</dbReference>
<feature type="transmembrane region" description="Helical" evidence="7">
    <location>
        <begin position="181"/>
        <end position="200"/>
    </location>
</feature>
<sequence length="431" mass="44722">MEQSTPAPTQRKGFREALGLPDLTGNRRFLTANIIDSLGNGLVLAFTVVFFVKTTSLPLVEIGAALTLGRLLCLPVPVLVGPLLDRFGSRAVVAIGNVVSCVGFLGCLFSSQAWHIVIAQLLVQTGSNVYWTCSRDLVVLAAKDGERTRWFGLIGSLRNIGGGFGAAAAAIALAVADTAGLRGVVLGSSLAFLVASWLIASWKPAGSDAAAVGGKSVGRSAQDRPSGGYLDVLKDGAYMRLVAANLSFVFAAMVLPVLLAVYVTEALDTGAWIAGALVVLNMILVALVNTVVTRWTENRRPARVLALAAVTNAVAFAIFGALAVLPSWAVVAGLILATLVYTVAEVVGTPPSNVLSVSLAQEHIRGRYLAAFQLSWTIGGALAPVVLTALLDVGPVWPWVFLAVASVLAVPLSLGLREPSAEPEPAPAAAN</sequence>
<feature type="transmembrane region" description="Helical" evidence="7">
    <location>
        <begin position="29"/>
        <end position="52"/>
    </location>
</feature>
<feature type="transmembrane region" description="Helical" evidence="7">
    <location>
        <begin position="368"/>
        <end position="390"/>
    </location>
</feature>
<dbReference type="RefSeq" id="WP_062145298.1">
    <property type="nucleotide sequence ID" value="NZ_KQ947985.1"/>
</dbReference>
<keyword evidence="4 7" id="KW-0812">Transmembrane</keyword>
<feature type="transmembrane region" description="Helical" evidence="7">
    <location>
        <begin position="396"/>
        <end position="416"/>
    </location>
</feature>
<dbReference type="OrthoDB" id="4109786at2"/>
<feature type="transmembrane region" description="Helical" evidence="7">
    <location>
        <begin position="242"/>
        <end position="263"/>
    </location>
</feature>
<comment type="caution">
    <text evidence="9">The sequence shown here is derived from an EMBL/GenBank/DDBJ whole genome shotgun (WGS) entry which is preliminary data.</text>
</comment>
<organism evidence="9 10">
    <name type="scientific">Streptomyces curacoi</name>
    <dbReference type="NCBI Taxonomy" id="146536"/>
    <lineage>
        <taxon>Bacteria</taxon>
        <taxon>Bacillati</taxon>
        <taxon>Actinomycetota</taxon>
        <taxon>Actinomycetes</taxon>
        <taxon>Kitasatosporales</taxon>
        <taxon>Streptomycetaceae</taxon>
        <taxon>Streptomyces</taxon>
    </lineage>
</organism>
<evidence type="ECO:0000256" key="5">
    <source>
        <dbReference type="ARBA" id="ARBA00022989"/>
    </source>
</evidence>
<dbReference type="STRING" id="146536.AQI70_06145"/>
<dbReference type="SUPFAM" id="SSF103473">
    <property type="entry name" value="MFS general substrate transporter"/>
    <property type="match status" value="1"/>
</dbReference>
<dbReference type="InterPro" id="IPR020846">
    <property type="entry name" value="MFS_dom"/>
</dbReference>
<keyword evidence="2" id="KW-0813">Transport</keyword>
<dbReference type="PROSITE" id="PS50850">
    <property type="entry name" value="MFS"/>
    <property type="match status" value="1"/>
</dbReference>
<evidence type="ECO:0000256" key="6">
    <source>
        <dbReference type="ARBA" id="ARBA00023136"/>
    </source>
</evidence>
<name>A0A124H5W6_9ACTN</name>
<keyword evidence="5 7" id="KW-1133">Transmembrane helix</keyword>
<reference evidence="9 10" key="1">
    <citation type="submission" date="2015-10" db="EMBL/GenBank/DDBJ databases">
        <title>Draft genome sequence of Streptomyces curacoi DSM 40107, type strain for the species Streptomyces curacoi.</title>
        <authorList>
            <person name="Ruckert C."/>
            <person name="Winkler A."/>
            <person name="Kalinowski J."/>
            <person name="Kampfer P."/>
            <person name="Glaeser S."/>
        </authorList>
    </citation>
    <scope>NUCLEOTIDE SEQUENCE [LARGE SCALE GENOMIC DNA]</scope>
    <source>
        <strain evidence="9 10">DSM 40107</strain>
    </source>
</reference>
<feature type="transmembrane region" description="Helical" evidence="7">
    <location>
        <begin position="91"/>
        <end position="109"/>
    </location>
</feature>
<dbReference type="InterPro" id="IPR050171">
    <property type="entry name" value="MFS_Transporters"/>
</dbReference>
<evidence type="ECO:0000259" key="8">
    <source>
        <dbReference type="PROSITE" id="PS50850"/>
    </source>
</evidence>
<evidence type="ECO:0000313" key="10">
    <source>
        <dbReference type="Proteomes" id="UP000054024"/>
    </source>
</evidence>
<evidence type="ECO:0000313" key="9">
    <source>
        <dbReference type="EMBL" id="KUM79771.1"/>
    </source>
</evidence>
<keyword evidence="3" id="KW-1003">Cell membrane</keyword>
<dbReference type="Proteomes" id="UP000054024">
    <property type="component" value="Unassembled WGS sequence"/>
</dbReference>
<proteinExistence type="predicted"/>
<feature type="domain" description="Major facilitator superfamily (MFS) profile" evidence="8">
    <location>
        <begin position="229"/>
        <end position="431"/>
    </location>
</feature>
<feature type="transmembrane region" description="Helical" evidence="7">
    <location>
        <begin position="59"/>
        <end position="79"/>
    </location>
</feature>
<evidence type="ECO:0000256" key="1">
    <source>
        <dbReference type="ARBA" id="ARBA00004651"/>
    </source>
</evidence>
<dbReference type="AlphaFoldDB" id="A0A124H5W6"/>
<feature type="transmembrane region" description="Helical" evidence="7">
    <location>
        <begin position="304"/>
        <end position="322"/>
    </location>
</feature>
<evidence type="ECO:0000256" key="7">
    <source>
        <dbReference type="SAM" id="Phobius"/>
    </source>
</evidence>
<feature type="transmembrane region" description="Helical" evidence="7">
    <location>
        <begin position="157"/>
        <end position="175"/>
    </location>
</feature>
<comment type="subcellular location">
    <subcellularLocation>
        <location evidence="1">Cell membrane</location>
        <topology evidence="1">Multi-pass membrane protein</topology>
    </subcellularLocation>
</comment>
<dbReference type="Gene3D" id="1.20.1250.20">
    <property type="entry name" value="MFS general substrate transporter like domains"/>
    <property type="match status" value="1"/>
</dbReference>
<protein>
    <submittedName>
        <fullName evidence="9">MFS transporter</fullName>
    </submittedName>
</protein>
<accession>A0A124H5W6</accession>
<dbReference type="GO" id="GO:0005886">
    <property type="term" value="C:plasma membrane"/>
    <property type="evidence" value="ECO:0007669"/>
    <property type="project" value="UniProtKB-SubCell"/>
</dbReference>
<evidence type="ECO:0000256" key="3">
    <source>
        <dbReference type="ARBA" id="ARBA00022475"/>
    </source>
</evidence>
<dbReference type="PANTHER" id="PTHR23517:SF2">
    <property type="entry name" value="MULTIDRUG RESISTANCE PROTEIN MDTH"/>
    <property type="match status" value="1"/>
</dbReference>
<dbReference type="Pfam" id="PF07690">
    <property type="entry name" value="MFS_1"/>
    <property type="match status" value="1"/>
</dbReference>
<keyword evidence="6 7" id="KW-0472">Membrane</keyword>
<feature type="transmembrane region" description="Helical" evidence="7">
    <location>
        <begin position="328"/>
        <end position="347"/>
    </location>
</feature>
<dbReference type="GO" id="GO:0022857">
    <property type="term" value="F:transmembrane transporter activity"/>
    <property type="evidence" value="ECO:0007669"/>
    <property type="project" value="InterPro"/>
</dbReference>